<protein>
    <submittedName>
        <fullName evidence="1">Uncharacterized protein</fullName>
    </submittedName>
</protein>
<dbReference type="EMBL" id="JAAEJV010000004">
    <property type="protein sequence ID" value="MBF5058826.1"/>
    <property type="molecule type" value="Genomic_DNA"/>
</dbReference>
<proteinExistence type="predicted"/>
<sequence>MEKISMSSKQLNICPTFDDLYGTVLLAKKLTEQQSQIETHDDKDFIEKCLKNKEIDTLKLLKKANKIEPLTDKDKTELTKNTNEISAILNHLNSKKQPKK</sequence>
<accession>A0ABS0AXH1</accession>
<comment type="caution">
    <text evidence="1">The sequence shown here is derived from an EMBL/GenBank/DDBJ whole genome shotgun (WGS) entry which is preliminary data.</text>
</comment>
<dbReference type="Proteomes" id="UP001194714">
    <property type="component" value="Unassembled WGS sequence"/>
</dbReference>
<keyword evidence="2" id="KW-1185">Reference proteome</keyword>
<gene>
    <name evidence="1" type="ORF">NEPTK9_000325</name>
</gene>
<name>A0ABS0AXH1_9BACT</name>
<evidence type="ECO:0000313" key="1">
    <source>
        <dbReference type="EMBL" id="MBF5058826.1"/>
    </source>
</evidence>
<organism evidence="1 2">
    <name type="scientific">Candidatus Neptunichlamydia vexilliferae</name>
    <dbReference type="NCBI Taxonomy" id="1651774"/>
    <lineage>
        <taxon>Bacteria</taxon>
        <taxon>Pseudomonadati</taxon>
        <taxon>Chlamydiota</taxon>
        <taxon>Chlamydiia</taxon>
        <taxon>Parachlamydiales</taxon>
        <taxon>Simkaniaceae</taxon>
        <taxon>Candidatus Neptunichlamydia</taxon>
    </lineage>
</organism>
<evidence type="ECO:0000313" key="2">
    <source>
        <dbReference type="Proteomes" id="UP001194714"/>
    </source>
</evidence>
<reference evidence="1 2" key="1">
    <citation type="submission" date="2020-01" db="EMBL/GenBank/DDBJ databases">
        <title>Draft genome sequence of Cand. Neptunochlamydia vexilliferae K9.</title>
        <authorList>
            <person name="Schulz F."/>
            <person name="Koestlbacher S."/>
            <person name="Wascher F."/>
            <person name="Pizzetti I."/>
            <person name="Horn M."/>
        </authorList>
    </citation>
    <scope>NUCLEOTIDE SEQUENCE [LARGE SCALE GENOMIC DNA]</scope>
    <source>
        <strain evidence="1 2">K9</strain>
    </source>
</reference>